<evidence type="ECO:0000256" key="1">
    <source>
        <dbReference type="SAM" id="Phobius"/>
    </source>
</evidence>
<feature type="transmembrane region" description="Helical" evidence="1">
    <location>
        <begin position="50"/>
        <end position="71"/>
    </location>
</feature>
<dbReference type="eggNOG" id="ENOG502ZQFZ">
    <property type="taxonomic scope" value="Bacteria"/>
</dbReference>
<sequence length="159" mass="18250">MSNKSDNKIIPIITGIIGFFGGIALVNNWLVLNREYPESEYLKVPFKPEAWGNIADWAMVTITLITAIYLIKTFKSQNKAIDLQHQALLEQQKITKIEQMMFKEKVKPYFSLNVVPKNQTINNDIAFYTYSFIFLLENSSANNIQITTSLFNSENNFGE</sequence>
<reference evidence="2 3" key="1">
    <citation type="journal article" date="2013" name="Genome Announc.">
        <title>The Draft Genome Sequence of Sphingomonas paucimobilis Strain HER1398 (Proteobacteria), Host to the Giant PAU Phage, Indicates That It Is a Member of the Genus Sphingobacterium (Bacteroidetes).</title>
        <authorList>
            <person name="White R.A.III."/>
            <person name="Suttle C.A."/>
        </authorList>
    </citation>
    <scope>NUCLEOTIDE SEQUENCE [LARGE SCALE GENOMIC DNA]</scope>
    <source>
        <strain evidence="2 3">HER1398</strain>
    </source>
</reference>
<accession>U2JF65</accession>
<feature type="transmembrane region" description="Helical" evidence="1">
    <location>
        <begin position="12"/>
        <end position="30"/>
    </location>
</feature>
<evidence type="ECO:0000313" key="3">
    <source>
        <dbReference type="Proteomes" id="UP000016584"/>
    </source>
</evidence>
<dbReference type="RefSeq" id="WP_021068444.1">
    <property type="nucleotide sequence ID" value="NZ_ATDL01000002.1"/>
</dbReference>
<evidence type="ECO:0000313" key="2">
    <source>
        <dbReference type="EMBL" id="ERJ61318.1"/>
    </source>
</evidence>
<dbReference type="PATRIC" id="fig|1346330.5.peg.250"/>
<dbReference type="EMBL" id="ATDL01000002">
    <property type="protein sequence ID" value="ERJ61318.1"/>
    <property type="molecule type" value="Genomic_DNA"/>
</dbReference>
<keyword evidence="1" id="KW-0812">Transmembrane</keyword>
<gene>
    <name evidence="2" type="ORF">M472_21420</name>
</gene>
<dbReference type="AlphaFoldDB" id="U2JF65"/>
<name>U2JF65_9SPHI</name>
<dbReference type="STRING" id="1346330.M472_21420"/>
<dbReference type="OrthoDB" id="1372378at2"/>
<protein>
    <submittedName>
        <fullName evidence="2">Uncharacterized protein</fullName>
    </submittedName>
</protein>
<keyword evidence="3" id="KW-1185">Reference proteome</keyword>
<keyword evidence="1" id="KW-0472">Membrane</keyword>
<proteinExistence type="predicted"/>
<comment type="caution">
    <text evidence="2">The sequence shown here is derived from an EMBL/GenBank/DDBJ whole genome shotgun (WGS) entry which is preliminary data.</text>
</comment>
<dbReference type="Proteomes" id="UP000016584">
    <property type="component" value="Unassembled WGS sequence"/>
</dbReference>
<keyword evidence="1" id="KW-1133">Transmembrane helix</keyword>
<organism evidence="2 3">
    <name type="scientific">Sphingobacterium paucimobilis HER1398</name>
    <dbReference type="NCBI Taxonomy" id="1346330"/>
    <lineage>
        <taxon>Bacteria</taxon>
        <taxon>Pseudomonadati</taxon>
        <taxon>Bacteroidota</taxon>
        <taxon>Sphingobacteriia</taxon>
        <taxon>Sphingobacteriales</taxon>
        <taxon>Sphingobacteriaceae</taxon>
        <taxon>Sphingobacterium</taxon>
    </lineage>
</organism>